<comment type="caution">
    <text evidence="2">The sequence shown here is derived from an EMBL/GenBank/DDBJ whole genome shotgun (WGS) entry which is preliminary data.</text>
</comment>
<proteinExistence type="predicted"/>
<evidence type="ECO:0000313" key="2">
    <source>
        <dbReference type="EMBL" id="TNN67465.1"/>
    </source>
</evidence>
<evidence type="ECO:0000256" key="1">
    <source>
        <dbReference type="SAM" id="MobiDB-lite"/>
    </source>
</evidence>
<dbReference type="AlphaFoldDB" id="A0A4Z2HQB1"/>
<dbReference type="EMBL" id="SRLO01000203">
    <property type="protein sequence ID" value="TNN67465.1"/>
    <property type="molecule type" value="Genomic_DNA"/>
</dbReference>
<reference evidence="2 3" key="1">
    <citation type="submission" date="2019-03" db="EMBL/GenBank/DDBJ databases">
        <title>First draft genome of Liparis tanakae, snailfish: a comprehensive survey of snailfish specific genes.</title>
        <authorList>
            <person name="Kim W."/>
            <person name="Song I."/>
            <person name="Jeong J.-H."/>
            <person name="Kim D."/>
            <person name="Kim S."/>
            <person name="Ryu S."/>
            <person name="Song J.Y."/>
            <person name="Lee S.K."/>
        </authorList>
    </citation>
    <scope>NUCLEOTIDE SEQUENCE [LARGE SCALE GENOMIC DNA]</scope>
    <source>
        <tissue evidence="2">Muscle</tissue>
    </source>
</reference>
<evidence type="ECO:0000313" key="3">
    <source>
        <dbReference type="Proteomes" id="UP000314294"/>
    </source>
</evidence>
<feature type="compositionally biased region" description="Basic and acidic residues" evidence="1">
    <location>
        <begin position="48"/>
        <end position="59"/>
    </location>
</feature>
<keyword evidence="3" id="KW-1185">Reference proteome</keyword>
<name>A0A4Z2HQB1_9TELE</name>
<dbReference type="Proteomes" id="UP000314294">
    <property type="component" value="Unassembled WGS sequence"/>
</dbReference>
<protein>
    <submittedName>
        <fullName evidence="2">Uncharacterized protein</fullName>
    </submittedName>
</protein>
<sequence>MYLSFRPQDHKALLPRPQGSPPKTPRFSSSDPEALLPLGAGGSMVSEMKGRAERIERRLVAPQGDEDGGWKGGKDGYRGKWGFAEDQEESLGAPPPDGSLMLGGQQEASVVGHDLVFGQVQVELQRHQHRELEGYQLSAVHPEPLFQFLQE</sequence>
<gene>
    <name evidence="2" type="ORF">EYF80_022271</name>
</gene>
<feature type="compositionally biased region" description="Basic and acidic residues" evidence="1">
    <location>
        <begin position="68"/>
        <end position="78"/>
    </location>
</feature>
<organism evidence="2 3">
    <name type="scientific">Liparis tanakae</name>
    <name type="common">Tanaka's snailfish</name>
    <dbReference type="NCBI Taxonomy" id="230148"/>
    <lineage>
        <taxon>Eukaryota</taxon>
        <taxon>Metazoa</taxon>
        <taxon>Chordata</taxon>
        <taxon>Craniata</taxon>
        <taxon>Vertebrata</taxon>
        <taxon>Euteleostomi</taxon>
        <taxon>Actinopterygii</taxon>
        <taxon>Neopterygii</taxon>
        <taxon>Teleostei</taxon>
        <taxon>Neoteleostei</taxon>
        <taxon>Acanthomorphata</taxon>
        <taxon>Eupercaria</taxon>
        <taxon>Perciformes</taxon>
        <taxon>Cottioidei</taxon>
        <taxon>Cottales</taxon>
        <taxon>Liparidae</taxon>
        <taxon>Liparis</taxon>
    </lineage>
</organism>
<feature type="region of interest" description="Disordered" evidence="1">
    <location>
        <begin position="1"/>
        <end position="79"/>
    </location>
</feature>
<accession>A0A4Z2HQB1</accession>